<reference evidence="2" key="1">
    <citation type="submission" date="2020-11" db="EMBL/GenBank/DDBJ databases">
        <authorList>
            <person name="Tran Van P."/>
        </authorList>
    </citation>
    <scope>NUCLEOTIDE SEQUENCE</scope>
</reference>
<keyword evidence="1" id="KW-1133">Transmembrane helix</keyword>
<keyword evidence="1" id="KW-0812">Transmembrane</keyword>
<gene>
    <name evidence="2" type="ORF">ONB1V03_LOCUS6313</name>
</gene>
<evidence type="ECO:0000313" key="3">
    <source>
        <dbReference type="Proteomes" id="UP000728032"/>
    </source>
</evidence>
<dbReference type="EMBL" id="OC917621">
    <property type="protein sequence ID" value="CAD7647567.1"/>
    <property type="molecule type" value="Genomic_DNA"/>
</dbReference>
<keyword evidence="3" id="KW-1185">Reference proteome</keyword>
<keyword evidence="1" id="KW-0472">Membrane</keyword>
<accession>A0A7R9LVT9</accession>
<organism evidence="2">
    <name type="scientific">Oppiella nova</name>
    <dbReference type="NCBI Taxonomy" id="334625"/>
    <lineage>
        <taxon>Eukaryota</taxon>
        <taxon>Metazoa</taxon>
        <taxon>Ecdysozoa</taxon>
        <taxon>Arthropoda</taxon>
        <taxon>Chelicerata</taxon>
        <taxon>Arachnida</taxon>
        <taxon>Acari</taxon>
        <taxon>Acariformes</taxon>
        <taxon>Sarcoptiformes</taxon>
        <taxon>Oribatida</taxon>
        <taxon>Brachypylina</taxon>
        <taxon>Oppioidea</taxon>
        <taxon>Oppiidae</taxon>
        <taxon>Oppiella</taxon>
    </lineage>
</organism>
<name>A0A7R9LVT9_9ACAR</name>
<proteinExistence type="predicted"/>
<sequence length="301" mass="33519">MLFKISNDKVDKESELAASHAVGDSQLTVIPNVVPTTKSPSSQLTKSMLPVHPNWTPYWMAMAVVVVVLVSMTLSFIYYSVAYFQTDCPINEGLVAEGRCYHKHRWGQCLNQSHCCDGEYVIARGICGGQGLCCLGNADKCKGKQRVNSKRGTDVWSYRSLTTISSLIICRNVSEPVVEQAIVYTVSALEDKEYYHEMSEKVSRELTKATGQQWYAVVGSGSSYDMYLKPFTAYIIVTIRDLELVLFSTNVSSMYPLGMDPDDLDYYGPGAADYPDVDFNRGDVVREMQHVLDSGVTESNE</sequence>
<dbReference type="AlphaFoldDB" id="A0A7R9LVT9"/>
<feature type="transmembrane region" description="Helical" evidence="1">
    <location>
        <begin position="58"/>
        <end position="79"/>
    </location>
</feature>
<dbReference type="OrthoDB" id="10533565at2759"/>
<evidence type="ECO:0000256" key="1">
    <source>
        <dbReference type="SAM" id="Phobius"/>
    </source>
</evidence>
<protein>
    <submittedName>
        <fullName evidence="2">Uncharacterized protein</fullName>
    </submittedName>
</protein>
<evidence type="ECO:0000313" key="2">
    <source>
        <dbReference type="EMBL" id="CAD7647567.1"/>
    </source>
</evidence>
<dbReference type="Proteomes" id="UP000728032">
    <property type="component" value="Unassembled WGS sequence"/>
</dbReference>
<dbReference type="EMBL" id="CAJPVJ010002796">
    <property type="protein sequence ID" value="CAG2166798.1"/>
    <property type="molecule type" value="Genomic_DNA"/>
</dbReference>